<dbReference type="EMBL" id="JAUQTB010000002">
    <property type="protein sequence ID" value="MDO7905899.1"/>
    <property type="molecule type" value="Genomic_DNA"/>
</dbReference>
<accession>A0ABT9C9G0</accession>
<keyword evidence="2" id="KW-1185">Reference proteome</keyword>
<evidence type="ECO:0000313" key="1">
    <source>
        <dbReference type="EMBL" id="MDO7905899.1"/>
    </source>
</evidence>
<evidence type="ECO:0000313" key="2">
    <source>
        <dbReference type="Proteomes" id="UP001240171"/>
    </source>
</evidence>
<dbReference type="SUPFAM" id="SSF48239">
    <property type="entry name" value="Terpenoid cyclases/Protein prenyltransferases"/>
    <property type="match status" value="1"/>
</dbReference>
<proteinExistence type="predicted"/>
<dbReference type="InterPro" id="IPR008930">
    <property type="entry name" value="Terpenoid_cyclase/PrenylTrfase"/>
</dbReference>
<reference evidence="1 2" key="1">
    <citation type="submission" date="2023-07" db="EMBL/GenBank/DDBJ databases">
        <title>Paenibacillus sp. JX-17 nov. isolated from soil.</title>
        <authorList>
            <person name="Wan Y."/>
            <person name="Liu B."/>
        </authorList>
    </citation>
    <scope>NUCLEOTIDE SEQUENCE [LARGE SCALE GENOMIC DNA]</scope>
    <source>
        <strain evidence="1 2">JX-17</strain>
    </source>
</reference>
<dbReference type="Proteomes" id="UP001240171">
    <property type="component" value="Unassembled WGS sequence"/>
</dbReference>
<dbReference type="RefSeq" id="WP_305023091.1">
    <property type="nucleotide sequence ID" value="NZ_JAUQTB010000002.1"/>
</dbReference>
<organism evidence="1 2">
    <name type="scientific">Paenibacillus lacisoli</name>
    <dbReference type="NCBI Taxonomy" id="3064525"/>
    <lineage>
        <taxon>Bacteria</taxon>
        <taxon>Bacillati</taxon>
        <taxon>Bacillota</taxon>
        <taxon>Bacilli</taxon>
        <taxon>Bacillales</taxon>
        <taxon>Paenibacillaceae</taxon>
        <taxon>Paenibacillus</taxon>
    </lineage>
</organism>
<sequence>MTLTPSSKARATDFIYRHARLLDRLRYEYHFEGRSANDVIAALRAYQNEDGGFGHGLEPDIRAPFSQPVTTEFAFGIMDEIQRLDEDMLRAAGRYLGSIAAEDGGFPRALDSLNTYPHAPWWEVTASGSGSLNPTGTILGLLYKWEDSHSLMKEPWFESAASFVWSRLPHTDRNDYHDLINAITFLVHAPERPETAAMLDMIDGWLEQPGVIETDPNKEGYAHKVLDWAPHPDSYASKYISAELLEQHLAWLTATQLEDGGWPISWEAPSIAAELEWRGSLTVSRLLTLRSYGWL</sequence>
<dbReference type="Gene3D" id="1.50.10.20">
    <property type="match status" value="1"/>
</dbReference>
<comment type="caution">
    <text evidence="1">The sequence shown here is derived from an EMBL/GenBank/DDBJ whole genome shotgun (WGS) entry which is preliminary data.</text>
</comment>
<name>A0ABT9C9G0_9BACL</name>
<gene>
    <name evidence="1" type="ORF">Q5741_05640</name>
</gene>
<protein>
    <submittedName>
        <fullName evidence="1">Prenyltransferase/squalene oxidase repeat-containing protein</fullName>
    </submittedName>
</protein>